<dbReference type="EMBL" id="CP049811">
    <property type="protein sequence ID" value="QIK39848.1"/>
    <property type="molecule type" value="Genomic_DNA"/>
</dbReference>
<dbReference type="KEGG" id="mon:G8E03_03150"/>
<dbReference type="SUPFAM" id="SSF51735">
    <property type="entry name" value="NAD(P)-binding Rossmann-fold domains"/>
    <property type="match status" value="1"/>
</dbReference>
<proteinExistence type="predicted"/>
<feature type="domain" description="NAD-dependent epimerase/dehydratase" evidence="1">
    <location>
        <begin position="13"/>
        <end position="220"/>
    </location>
</feature>
<sequence>MSSHTTLVTAPIVTVFGGSGFVGRYIVQALAKEGWRVRVAVRRPNEAIFTMTYGNVGQVQPVQANIRDEESTAAAIRGAQAVVNCVGILYPHGKQTLDTVQVEGAGRIARLAAAAGVQKLVHLSAIGADAGSDSANARTKGEGERAVLNAFPDATILRPSVVFGPEDEFFNRFARMATNVPVLPVIGGTSRFQPVFVDDVAMAAATVLRGDAAPGIYELGGPDVETFRELMQRLVTVIRRRRVLLTIPMWAARFQARLFGLVSKLTFGLIPNSILTLDQVRQLGQDNVVGEGVKTFADLNIKPRDMDAILDSYMWPYRPYGQYSEILESAKNLR</sequence>
<organism evidence="2 3">
    <name type="scientific">Pontivivens nitratireducens</name>
    <dbReference type="NCBI Taxonomy" id="2758038"/>
    <lineage>
        <taxon>Bacteria</taxon>
        <taxon>Pseudomonadati</taxon>
        <taxon>Pseudomonadota</taxon>
        <taxon>Alphaproteobacteria</taxon>
        <taxon>Rhodobacterales</taxon>
        <taxon>Paracoccaceae</taxon>
        <taxon>Pontivivens</taxon>
    </lineage>
</organism>
<dbReference type="InterPro" id="IPR051207">
    <property type="entry name" value="ComplexI_NDUFA9_subunit"/>
</dbReference>
<dbReference type="Pfam" id="PF01370">
    <property type="entry name" value="Epimerase"/>
    <property type="match status" value="1"/>
</dbReference>
<dbReference type="RefSeq" id="WP_166188584.1">
    <property type="nucleotide sequence ID" value="NZ_CP049811.1"/>
</dbReference>
<dbReference type="InterPro" id="IPR036291">
    <property type="entry name" value="NAD(P)-bd_dom_sf"/>
</dbReference>
<gene>
    <name evidence="2" type="ORF">G8E03_03150</name>
</gene>
<evidence type="ECO:0000313" key="2">
    <source>
        <dbReference type="EMBL" id="QIK39848.1"/>
    </source>
</evidence>
<dbReference type="GO" id="GO:0044877">
    <property type="term" value="F:protein-containing complex binding"/>
    <property type="evidence" value="ECO:0007669"/>
    <property type="project" value="TreeGrafter"/>
</dbReference>
<dbReference type="Gene3D" id="3.40.50.720">
    <property type="entry name" value="NAD(P)-binding Rossmann-like Domain"/>
    <property type="match status" value="1"/>
</dbReference>
<keyword evidence="3" id="KW-1185">Reference proteome</keyword>
<protein>
    <submittedName>
        <fullName evidence="2">Complex I NDUFA9 subunit family protein</fullName>
    </submittedName>
</protein>
<dbReference type="FunFam" id="3.40.50.720:FF:000702">
    <property type="entry name" value="NADH dehydrogenase (Ubiquinone)"/>
    <property type="match status" value="1"/>
</dbReference>
<evidence type="ECO:0000259" key="1">
    <source>
        <dbReference type="Pfam" id="PF01370"/>
    </source>
</evidence>
<accession>A0A6G7VJ27</accession>
<evidence type="ECO:0000313" key="3">
    <source>
        <dbReference type="Proteomes" id="UP000500791"/>
    </source>
</evidence>
<dbReference type="CDD" id="cd05271">
    <property type="entry name" value="NDUFA9_like_SDR_a"/>
    <property type="match status" value="1"/>
</dbReference>
<dbReference type="InterPro" id="IPR001509">
    <property type="entry name" value="Epimerase_deHydtase"/>
</dbReference>
<dbReference type="PANTHER" id="PTHR12126">
    <property type="entry name" value="NADH-UBIQUINONE OXIDOREDUCTASE 39 KDA SUBUNIT-RELATED"/>
    <property type="match status" value="1"/>
</dbReference>
<dbReference type="PANTHER" id="PTHR12126:SF11">
    <property type="entry name" value="NADH DEHYDROGENASE [UBIQUINONE] 1 ALPHA SUBCOMPLEX SUBUNIT 9, MITOCHONDRIAL"/>
    <property type="match status" value="1"/>
</dbReference>
<dbReference type="Proteomes" id="UP000500791">
    <property type="component" value="Chromosome"/>
</dbReference>
<dbReference type="AlphaFoldDB" id="A0A6G7VJ27"/>
<name>A0A6G7VJ27_9RHOB</name>
<reference evidence="2 3" key="1">
    <citation type="submission" date="2020-03" db="EMBL/GenBank/DDBJ databases">
        <title>Complete genome sequence of Monaibacterium sp. ALG8 with diverse plasmids.</title>
        <authorList>
            <person name="Sun C."/>
        </authorList>
    </citation>
    <scope>NUCLEOTIDE SEQUENCE [LARGE SCALE GENOMIC DNA]</scope>
    <source>
        <strain evidence="2 3">ALG8</strain>
    </source>
</reference>